<evidence type="ECO:0000256" key="2">
    <source>
        <dbReference type="ARBA" id="ARBA00023002"/>
    </source>
</evidence>
<dbReference type="Proteomes" id="UP001310594">
    <property type="component" value="Unassembled WGS sequence"/>
</dbReference>
<evidence type="ECO:0000259" key="3">
    <source>
        <dbReference type="Pfam" id="PF05368"/>
    </source>
</evidence>
<accession>A0AAN8A5U6</accession>
<evidence type="ECO:0000256" key="1">
    <source>
        <dbReference type="ARBA" id="ARBA00022857"/>
    </source>
</evidence>
<name>A0AAN8A5U6_9PEZI</name>
<dbReference type="PANTHER" id="PTHR47706">
    <property type="entry name" value="NMRA-LIKE FAMILY PROTEIN"/>
    <property type="match status" value="1"/>
</dbReference>
<proteinExistence type="predicted"/>
<dbReference type="InterPro" id="IPR008030">
    <property type="entry name" value="NmrA-like"/>
</dbReference>
<dbReference type="Pfam" id="PF05368">
    <property type="entry name" value="NmrA"/>
    <property type="match status" value="1"/>
</dbReference>
<reference evidence="4" key="1">
    <citation type="submission" date="2023-08" db="EMBL/GenBank/DDBJ databases">
        <title>Black Yeasts Isolated from many extreme environments.</title>
        <authorList>
            <person name="Coleine C."/>
            <person name="Stajich J.E."/>
            <person name="Selbmann L."/>
        </authorList>
    </citation>
    <scope>NUCLEOTIDE SEQUENCE</scope>
    <source>
        <strain evidence="4">CCFEE 5810</strain>
    </source>
</reference>
<dbReference type="InterPro" id="IPR036291">
    <property type="entry name" value="NAD(P)-bd_dom_sf"/>
</dbReference>
<gene>
    <name evidence="4" type="ORF">LTR97_000478</name>
</gene>
<keyword evidence="2" id="KW-0560">Oxidoreductase</keyword>
<dbReference type="EMBL" id="JAVRQU010000001">
    <property type="protein sequence ID" value="KAK5707939.1"/>
    <property type="molecule type" value="Genomic_DNA"/>
</dbReference>
<feature type="domain" description="NmrA-like" evidence="3">
    <location>
        <begin position="8"/>
        <end position="140"/>
    </location>
</feature>
<sequence length="280" mass="30216">MADSNQIKNIAIVGASGQVGSSVLKHFLESPKGFKITVITRTDSQATFPSSVTVQKGTYDDAKFMEDAFKGQDAAIFALHFSAQAAQNGMLDAAAKAGVKWLIPNEYAGDGMNEAMMKAAPAFAPKLQSRKHIEELSKTYDGVKWIGVATNPFFESFLVNNSKVLGIDTAAHTATIYPDAGRFNTSTLDRIGLSVTRMLSLPFTDSSNPRASLQHYANNFLYTSSYCVTQSELLQAIQKAKGESEADWTVNKDKTVKGSIEQSEAAMKEGNFQAGFALVG</sequence>
<organism evidence="4 5">
    <name type="scientific">Elasticomyces elasticus</name>
    <dbReference type="NCBI Taxonomy" id="574655"/>
    <lineage>
        <taxon>Eukaryota</taxon>
        <taxon>Fungi</taxon>
        <taxon>Dikarya</taxon>
        <taxon>Ascomycota</taxon>
        <taxon>Pezizomycotina</taxon>
        <taxon>Dothideomycetes</taxon>
        <taxon>Dothideomycetidae</taxon>
        <taxon>Mycosphaerellales</taxon>
        <taxon>Teratosphaeriaceae</taxon>
        <taxon>Elasticomyces</taxon>
    </lineage>
</organism>
<dbReference type="InterPro" id="IPR051609">
    <property type="entry name" value="NmrA/Isoflavone_reductase-like"/>
</dbReference>
<keyword evidence="1" id="KW-0521">NADP</keyword>
<comment type="caution">
    <text evidence="4">The sequence shown here is derived from an EMBL/GenBank/DDBJ whole genome shotgun (WGS) entry which is preliminary data.</text>
</comment>
<dbReference type="Gene3D" id="3.40.50.720">
    <property type="entry name" value="NAD(P)-binding Rossmann-like Domain"/>
    <property type="match status" value="1"/>
</dbReference>
<protein>
    <recommendedName>
        <fullName evidence="3">NmrA-like domain-containing protein</fullName>
    </recommendedName>
</protein>
<dbReference type="SUPFAM" id="SSF51735">
    <property type="entry name" value="NAD(P)-binding Rossmann-fold domains"/>
    <property type="match status" value="1"/>
</dbReference>
<evidence type="ECO:0000313" key="5">
    <source>
        <dbReference type="Proteomes" id="UP001310594"/>
    </source>
</evidence>
<dbReference type="PANTHER" id="PTHR47706:SF9">
    <property type="entry name" value="NMRA-LIKE DOMAIN-CONTAINING PROTEIN-RELATED"/>
    <property type="match status" value="1"/>
</dbReference>
<dbReference type="GO" id="GO:0016491">
    <property type="term" value="F:oxidoreductase activity"/>
    <property type="evidence" value="ECO:0007669"/>
    <property type="project" value="UniProtKB-KW"/>
</dbReference>
<evidence type="ECO:0000313" key="4">
    <source>
        <dbReference type="EMBL" id="KAK5707939.1"/>
    </source>
</evidence>
<dbReference type="AlphaFoldDB" id="A0AAN8A5U6"/>